<gene>
    <name evidence="1" type="ORF">PSTG_12593</name>
</gene>
<dbReference type="AlphaFoldDB" id="A0A0L0V531"/>
<sequence>MSGAGPGVCAVAGKQVLIWLTTPSRPLLQSFKPGKAIIHSDPNQDEIRKLDCGFLVQQANEVIAKLDAQVQVEPITIKAAQVLKSGDVVFFSKNCAQQTCLMENKHQWTKEVHKHLEATPSSFMIIAHGIPKGFNPES</sequence>
<comment type="caution">
    <text evidence="1">The sequence shown here is derived from an EMBL/GenBank/DDBJ whole genome shotgun (WGS) entry which is preliminary data.</text>
</comment>
<name>A0A0L0V531_9BASI</name>
<dbReference type="STRING" id="1165861.A0A0L0V531"/>
<proteinExistence type="predicted"/>
<organism evidence="1 2">
    <name type="scientific">Puccinia striiformis f. sp. tritici PST-78</name>
    <dbReference type="NCBI Taxonomy" id="1165861"/>
    <lineage>
        <taxon>Eukaryota</taxon>
        <taxon>Fungi</taxon>
        <taxon>Dikarya</taxon>
        <taxon>Basidiomycota</taxon>
        <taxon>Pucciniomycotina</taxon>
        <taxon>Pucciniomycetes</taxon>
        <taxon>Pucciniales</taxon>
        <taxon>Pucciniaceae</taxon>
        <taxon>Puccinia</taxon>
    </lineage>
</organism>
<dbReference type="Proteomes" id="UP000054564">
    <property type="component" value="Unassembled WGS sequence"/>
</dbReference>
<evidence type="ECO:0000313" key="1">
    <source>
        <dbReference type="EMBL" id="KNE94084.1"/>
    </source>
</evidence>
<evidence type="ECO:0000313" key="2">
    <source>
        <dbReference type="Proteomes" id="UP000054564"/>
    </source>
</evidence>
<reference evidence="2" key="1">
    <citation type="submission" date="2014-03" db="EMBL/GenBank/DDBJ databases">
        <title>The Genome Sequence of Puccinia striiformis f. sp. tritici PST-78.</title>
        <authorList>
            <consortium name="The Broad Institute Genome Sequencing Platform"/>
            <person name="Cuomo C."/>
            <person name="Hulbert S."/>
            <person name="Chen X."/>
            <person name="Walker B."/>
            <person name="Young S.K."/>
            <person name="Zeng Q."/>
            <person name="Gargeya S."/>
            <person name="Fitzgerald M."/>
            <person name="Haas B."/>
            <person name="Abouelleil A."/>
            <person name="Alvarado L."/>
            <person name="Arachchi H.M."/>
            <person name="Berlin A.M."/>
            <person name="Chapman S.B."/>
            <person name="Goldberg J."/>
            <person name="Griggs A."/>
            <person name="Gujja S."/>
            <person name="Hansen M."/>
            <person name="Howarth C."/>
            <person name="Imamovic A."/>
            <person name="Larimer J."/>
            <person name="McCowan C."/>
            <person name="Montmayeur A."/>
            <person name="Murphy C."/>
            <person name="Neiman D."/>
            <person name="Pearson M."/>
            <person name="Priest M."/>
            <person name="Roberts A."/>
            <person name="Saif S."/>
            <person name="Shea T."/>
            <person name="Sisk P."/>
            <person name="Sykes S."/>
            <person name="Wortman J."/>
            <person name="Nusbaum C."/>
            <person name="Birren B."/>
        </authorList>
    </citation>
    <scope>NUCLEOTIDE SEQUENCE [LARGE SCALE GENOMIC DNA]</scope>
    <source>
        <strain evidence="2">race PST-78</strain>
    </source>
</reference>
<accession>A0A0L0V531</accession>
<keyword evidence="2" id="KW-1185">Reference proteome</keyword>
<dbReference type="EMBL" id="AJIL01000124">
    <property type="protein sequence ID" value="KNE94084.1"/>
    <property type="molecule type" value="Genomic_DNA"/>
</dbReference>
<protein>
    <submittedName>
        <fullName evidence="1">Uncharacterized protein</fullName>
    </submittedName>
</protein>